<reference evidence="2" key="1">
    <citation type="submission" date="2017-04" db="EMBL/GenBank/DDBJ databases">
        <authorList>
            <person name="Varghese N."/>
            <person name="Submissions S."/>
        </authorList>
    </citation>
    <scope>NUCLEOTIDE SEQUENCE [LARGE SCALE GENOMIC DNA]</scope>
    <source>
        <strain evidence="2">DSM 9293</strain>
    </source>
</reference>
<name>A0A1W1WEE2_SULTA</name>
<dbReference type="STRING" id="28034.BFX07_00645"/>
<proteinExistence type="predicted"/>
<gene>
    <name evidence="1" type="ORF">SAMN00768000_1754</name>
</gene>
<dbReference type="AlphaFoldDB" id="A0A1W1WEE2"/>
<organism evidence="1 2">
    <name type="scientific">Sulfobacillus thermosulfidooxidans (strain DSM 9293 / VKM B-1269 / AT-1)</name>
    <dbReference type="NCBI Taxonomy" id="929705"/>
    <lineage>
        <taxon>Bacteria</taxon>
        <taxon>Bacillati</taxon>
        <taxon>Bacillota</taxon>
        <taxon>Clostridia</taxon>
        <taxon>Eubacteriales</taxon>
        <taxon>Clostridiales Family XVII. Incertae Sedis</taxon>
        <taxon>Sulfobacillus</taxon>
    </lineage>
</organism>
<dbReference type="OrthoDB" id="9895456at2"/>
<accession>A0A1W1WEE2</accession>
<keyword evidence="2" id="KW-1185">Reference proteome</keyword>
<evidence type="ECO:0000313" key="2">
    <source>
        <dbReference type="Proteomes" id="UP000192660"/>
    </source>
</evidence>
<protein>
    <recommendedName>
        <fullName evidence="3">FlgN protein</fullName>
    </recommendedName>
</protein>
<evidence type="ECO:0000313" key="1">
    <source>
        <dbReference type="EMBL" id="SMC04636.1"/>
    </source>
</evidence>
<dbReference type="Proteomes" id="UP000192660">
    <property type="component" value="Unassembled WGS sequence"/>
</dbReference>
<sequence>MNEFDALMHHLMTLETLTEQKIDAATSRDTSRLVQLLQEELDPLNYINQHLLDLATLSQAQRKIIGQHAMRWQERTQFLHDVLQTQLGYCDFVRMLMGDTRAQALNMDL</sequence>
<evidence type="ECO:0008006" key="3">
    <source>
        <dbReference type="Google" id="ProtNLM"/>
    </source>
</evidence>
<dbReference type="EMBL" id="FWWY01000001">
    <property type="protein sequence ID" value="SMC04636.1"/>
    <property type="molecule type" value="Genomic_DNA"/>
</dbReference>
<dbReference type="RefSeq" id="WP_020375783.1">
    <property type="nucleotide sequence ID" value="NZ_FWWY01000001.1"/>
</dbReference>